<dbReference type="EC" id="2.7.11.1" evidence="2"/>
<dbReference type="OrthoDB" id="193931at2759"/>
<protein>
    <recommendedName>
        <fullName evidence="2">non-specific serine/threonine protein kinase</fullName>
        <ecNumber evidence="2">2.7.11.1</ecNumber>
    </recommendedName>
</protein>
<evidence type="ECO:0000256" key="6">
    <source>
        <dbReference type="ARBA" id="ARBA00022737"/>
    </source>
</evidence>
<organism evidence="18">
    <name type="scientific">Aphanomyces astaci</name>
    <name type="common">Crayfish plague agent</name>
    <dbReference type="NCBI Taxonomy" id="112090"/>
    <lineage>
        <taxon>Eukaryota</taxon>
        <taxon>Sar</taxon>
        <taxon>Stramenopiles</taxon>
        <taxon>Oomycota</taxon>
        <taxon>Saprolegniomycetes</taxon>
        <taxon>Saprolegniales</taxon>
        <taxon>Verrucalvaceae</taxon>
        <taxon>Aphanomyces</taxon>
    </lineage>
</organism>
<feature type="region of interest" description="Disordered" evidence="16">
    <location>
        <begin position="434"/>
        <end position="454"/>
    </location>
</feature>
<accession>W4GUY5</accession>
<dbReference type="SUPFAM" id="SSF56112">
    <property type="entry name" value="Protein kinase-like (PK-like)"/>
    <property type="match status" value="1"/>
</dbReference>
<evidence type="ECO:0000256" key="9">
    <source>
        <dbReference type="ARBA" id="ARBA00022837"/>
    </source>
</evidence>
<evidence type="ECO:0000256" key="2">
    <source>
        <dbReference type="ARBA" id="ARBA00012513"/>
    </source>
</evidence>
<comment type="catalytic activity">
    <reaction evidence="13">
        <text>L-seryl-[protein] + ATP = O-phospho-L-seryl-[protein] + ADP + H(+)</text>
        <dbReference type="Rhea" id="RHEA:17989"/>
        <dbReference type="Rhea" id="RHEA-COMP:9863"/>
        <dbReference type="Rhea" id="RHEA-COMP:11604"/>
        <dbReference type="ChEBI" id="CHEBI:15378"/>
        <dbReference type="ChEBI" id="CHEBI:29999"/>
        <dbReference type="ChEBI" id="CHEBI:30616"/>
        <dbReference type="ChEBI" id="CHEBI:83421"/>
        <dbReference type="ChEBI" id="CHEBI:456216"/>
        <dbReference type="EC" id="2.7.11.1"/>
    </reaction>
</comment>
<keyword evidence="9" id="KW-0106">Calcium</keyword>
<feature type="compositionally biased region" description="Basic and acidic residues" evidence="16">
    <location>
        <begin position="377"/>
        <end position="392"/>
    </location>
</feature>
<evidence type="ECO:0000313" key="18">
    <source>
        <dbReference type="EMBL" id="ETV82723.1"/>
    </source>
</evidence>
<dbReference type="InterPro" id="IPR008271">
    <property type="entry name" value="Ser/Thr_kinase_AS"/>
</dbReference>
<dbReference type="CDD" id="cd05117">
    <property type="entry name" value="STKc_CAMK"/>
    <property type="match status" value="1"/>
</dbReference>
<dbReference type="VEuPathDB" id="FungiDB:H257_04532"/>
<feature type="domain" description="Protein kinase" evidence="17">
    <location>
        <begin position="59"/>
        <end position="318"/>
    </location>
</feature>
<dbReference type="InterPro" id="IPR017441">
    <property type="entry name" value="Protein_kinase_ATP_BS"/>
</dbReference>
<keyword evidence="8 18" id="KW-0418">Kinase</keyword>
<dbReference type="STRING" id="112090.W4GUY5"/>
<evidence type="ECO:0000256" key="5">
    <source>
        <dbReference type="ARBA" id="ARBA00022723"/>
    </source>
</evidence>
<keyword evidence="5" id="KW-0479">Metal-binding</keyword>
<dbReference type="PROSITE" id="PS00107">
    <property type="entry name" value="PROTEIN_KINASE_ATP"/>
    <property type="match status" value="1"/>
</dbReference>
<evidence type="ECO:0000259" key="17">
    <source>
        <dbReference type="PROSITE" id="PS50011"/>
    </source>
</evidence>
<evidence type="ECO:0000256" key="12">
    <source>
        <dbReference type="ARBA" id="ARBA00047899"/>
    </source>
</evidence>
<comment type="catalytic activity">
    <reaction evidence="12">
        <text>L-threonyl-[protein] + ATP = O-phospho-L-threonyl-[protein] + ADP + H(+)</text>
        <dbReference type="Rhea" id="RHEA:46608"/>
        <dbReference type="Rhea" id="RHEA-COMP:11060"/>
        <dbReference type="Rhea" id="RHEA-COMP:11605"/>
        <dbReference type="ChEBI" id="CHEBI:15378"/>
        <dbReference type="ChEBI" id="CHEBI:30013"/>
        <dbReference type="ChEBI" id="CHEBI:30616"/>
        <dbReference type="ChEBI" id="CHEBI:61977"/>
        <dbReference type="ChEBI" id="CHEBI:456216"/>
        <dbReference type="EC" id="2.7.11.1"/>
    </reaction>
</comment>
<keyword evidence="6" id="KW-0677">Repeat</keyword>
<evidence type="ECO:0000256" key="13">
    <source>
        <dbReference type="ARBA" id="ARBA00048679"/>
    </source>
</evidence>
<dbReference type="GO" id="GO:0005524">
    <property type="term" value="F:ATP binding"/>
    <property type="evidence" value="ECO:0007669"/>
    <property type="project" value="UniProtKB-UniRule"/>
</dbReference>
<dbReference type="AlphaFoldDB" id="W4GUY5"/>
<feature type="compositionally biased region" description="Acidic residues" evidence="16">
    <location>
        <begin position="393"/>
        <end position="402"/>
    </location>
</feature>
<keyword evidence="10 14" id="KW-0067">ATP-binding</keyword>
<evidence type="ECO:0000256" key="10">
    <source>
        <dbReference type="ARBA" id="ARBA00022840"/>
    </source>
</evidence>
<dbReference type="FunFam" id="1.10.510.10:FF:000571">
    <property type="entry name" value="Maternal embryonic leucine zipper kinase"/>
    <property type="match status" value="1"/>
</dbReference>
<evidence type="ECO:0000256" key="11">
    <source>
        <dbReference type="ARBA" id="ARBA00024334"/>
    </source>
</evidence>
<evidence type="ECO:0000256" key="7">
    <source>
        <dbReference type="ARBA" id="ARBA00022741"/>
    </source>
</evidence>
<dbReference type="InterPro" id="IPR011009">
    <property type="entry name" value="Kinase-like_dom_sf"/>
</dbReference>
<evidence type="ECO:0000256" key="14">
    <source>
        <dbReference type="PROSITE-ProRule" id="PRU10141"/>
    </source>
</evidence>
<proteinExistence type="inferred from homology"/>
<dbReference type="InterPro" id="IPR000719">
    <property type="entry name" value="Prot_kinase_dom"/>
</dbReference>
<evidence type="ECO:0000256" key="4">
    <source>
        <dbReference type="ARBA" id="ARBA00022679"/>
    </source>
</evidence>
<evidence type="ECO:0000256" key="1">
    <source>
        <dbReference type="ARBA" id="ARBA00001946"/>
    </source>
</evidence>
<dbReference type="EMBL" id="KI913121">
    <property type="protein sequence ID" value="ETV82723.1"/>
    <property type="molecule type" value="Genomic_DNA"/>
</dbReference>
<dbReference type="PROSITE" id="PS50011">
    <property type="entry name" value="PROTEIN_KINASE_DOM"/>
    <property type="match status" value="1"/>
</dbReference>
<dbReference type="GeneID" id="20806528"/>
<evidence type="ECO:0000256" key="15">
    <source>
        <dbReference type="RuleBase" id="RU000304"/>
    </source>
</evidence>
<dbReference type="GO" id="GO:0004674">
    <property type="term" value="F:protein serine/threonine kinase activity"/>
    <property type="evidence" value="ECO:0007669"/>
    <property type="project" value="UniProtKB-KW"/>
</dbReference>
<name>W4GUY5_APHAT</name>
<dbReference type="Pfam" id="PF00069">
    <property type="entry name" value="Pkinase"/>
    <property type="match status" value="1"/>
</dbReference>
<feature type="region of interest" description="Disordered" evidence="16">
    <location>
        <begin position="369"/>
        <end position="418"/>
    </location>
</feature>
<dbReference type="GO" id="GO:0046872">
    <property type="term" value="F:metal ion binding"/>
    <property type="evidence" value="ECO:0007669"/>
    <property type="project" value="UniProtKB-KW"/>
</dbReference>
<dbReference type="Gene3D" id="1.10.510.10">
    <property type="entry name" value="Transferase(Phosphotransferase) domain 1"/>
    <property type="match status" value="1"/>
</dbReference>
<keyword evidence="4" id="KW-0808">Transferase</keyword>
<keyword evidence="3 15" id="KW-0723">Serine/threonine-protein kinase</keyword>
<keyword evidence="7 14" id="KW-0547">Nucleotide-binding</keyword>
<feature type="compositionally biased region" description="Low complexity" evidence="16">
    <location>
        <begin position="406"/>
        <end position="418"/>
    </location>
</feature>
<evidence type="ECO:0000256" key="8">
    <source>
        <dbReference type="ARBA" id="ARBA00022777"/>
    </source>
</evidence>
<evidence type="ECO:0000256" key="3">
    <source>
        <dbReference type="ARBA" id="ARBA00022527"/>
    </source>
</evidence>
<dbReference type="FunFam" id="3.30.200.20:FF:000315">
    <property type="entry name" value="Calcium-dependent protein kinase 3"/>
    <property type="match status" value="1"/>
</dbReference>
<dbReference type="SMART" id="SM00220">
    <property type="entry name" value="S_TKc"/>
    <property type="match status" value="1"/>
</dbReference>
<dbReference type="RefSeq" id="XP_009827394.1">
    <property type="nucleotide sequence ID" value="XM_009829092.1"/>
</dbReference>
<evidence type="ECO:0000256" key="16">
    <source>
        <dbReference type="SAM" id="MobiDB-lite"/>
    </source>
</evidence>
<feature type="compositionally biased region" description="Low complexity" evidence="16">
    <location>
        <begin position="437"/>
        <end position="448"/>
    </location>
</feature>
<gene>
    <name evidence="18" type="ORF">H257_04532</name>
</gene>
<reference evidence="18" key="1">
    <citation type="submission" date="2013-12" db="EMBL/GenBank/DDBJ databases">
        <title>The Genome Sequence of Aphanomyces astaci APO3.</title>
        <authorList>
            <consortium name="The Broad Institute Genomics Platform"/>
            <person name="Russ C."/>
            <person name="Tyler B."/>
            <person name="van West P."/>
            <person name="Dieguez-Uribeondo J."/>
            <person name="Young S.K."/>
            <person name="Zeng Q."/>
            <person name="Gargeya S."/>
            <person name="Fitzgerald M."/>
            <person name="Abouelleil A."/>
            <person name="Alvarado L."/>
            <person name="Chapman S.B."/>
            <person name="Gainer-Dewar J."/>
            <person name="Goldberg J."/>
            <person name="Griggs A."/>
            <person name="Gujja S."/>
            <person name="Hansen M."/>
            <person name="Howarth C."/>
            <person name="Imamovic A."/>
            <person name="Ireland A."/>
            <person name="Larimer J."/>
            <person name="McCowan C."/>
            <person name="Murphy C."/>
            <person name="Pearson M."/>
            <person name="Poon T.W."/>
            <person name="Priest M."/>
            <person name="Roberts A."/>
            <person name="Saif S."/>
            <person name="Shea T."/>
            <person name="Sykes S."/>
            <person name="Wortman J."/>
            <person name="Nusbaum C."/>
            <person name="Birren B."/>
        </authorList>
    </citation>
    <scope>NUCLEOTIDE SEQUENCE [LARGE SCALE GENOMIC DNA]</scope>
    <source>
        <strain evidence="18">APO3</strain>
    </source>
</reference>
<comment type="similarity">
    <text evidence="11">Belongs to the protein kinase superfamily. Ser/Thr protein kinase family. CDPK subfamily.</text>
</comment>
<dbReference type="PANTHER" id="PTHR24347">
    <property type="entry name" value="SERINE/THREONINE-PROTEIN KINASE"/>
    <property type="match status" value="1"/>
</dbReference>
<dbReference type="PROSITE" id="PS00108">
    <property type="entry name" value="PROTEIN_KINASE_ST"/>
    <property type="match status" value="1"/>
</dbReference>
<comment type="cofactor">
    <cofactor evidence="1">
        <name>Mg(2+)</name>
        <dbReference type="ChEBI" id="CHEBI:18420"/>
    </cofactor>
</comment>
<sequence length="454" mass="50320">MGCCGSRLVNDPDEFDDVGDIPHVHAEDADVAVKLSIDVDQSTKAVSIVGASSDFHLKYTLGDVIGKGGFSVVHKAVLKASGVEYAVKCIQRDKLDGDDLARMAAEVNALAQLKHPNILHLFDFFAEEHFYYIVTEYLQGGELFQRLIEKTYYTQQDAKNVVRTLLETIQYCHTKGIAHRDLKPENILLTSMYDDASVKLADFGLATLHHNRSSMVTRCGSPLYLAPEILHLDTPYGKECDIWSIGVITYMLLSGCPPFYDENVGQLYSKIKCGQFEFEPAYYWSHVSHDAKHLISCMLQVHPSDRGTAEQLLAHAWFQRDTPQDADEAGDGSSTATLSHALNNLRTFHARSTLKRAINTVQLAIAMQSTKSNSSTDSDHPDREWPHGGDKTTEDDDDEAHDEGDSASPTASVSSSAFESYHFTRQGIDPRAFGAWSSELTSVSTTTTNDDDWL</sequence>
<feature type="binding site" evidence="14">
    <location>
        <position position="88"/>
    </location>
    <ligand>
        <name>ATP</name>
        <dbReference type="ChEBI" id="CHEBI:30616"/>
    </ligand>
</feature>